<evidence type="ECO:0000313" key="3">
    <source>
        <dbReference type="EMBL" id="SUM45920.1"/>
    </source>
</evidence>
<dbReference type="Proteomes" id="UP000255549">
    <property type="component" value="Unassembled WGS sequence"/>
</dbReference>
<dbReference type="OrthoDB" id="2412673at2"/>
<dbReference type="EMBL" id="UHDP01000003">
    <property type="protein sequence ID" value="SUM45920.1"/>
    <property type="molecule type" value="Genomic_DNA"/>
</dbReference>
<proteinExistence type="predicted"/>
<name>A0A380G6E9_STAIN</name>
<keyword evidence="4" id="KW-1185">Reference proteome</keyword>
<dbReference type="STRING" id="1141106.GCA_000308095_00182"/>
<feature type="domain" description="DUF4097" evidence="2">
    <location>
        <begin position="126"/>
        <end position="260"/>
    </location>
</feature>
<dbReference type="AlphaFoldDB" id="A0A380G6E9"/>
<keyword evidence="1" id="KW-0812">Transmembrane</keyword>
<evidence type="ECO:0000256" key="1">
    <source>
        <dbReference type="SAM" id="Phobius"/>
    </source>
</evidence>
<keyword evidence="1" id="KW-1133">Transmembrane helix</keyword>
<keyword evidence="1" id="KW-0472">Membrane</keyword>
<dbReference type="Pfam" id="PF13349">
    <property type="entry name" value="DUF4097"/>
    <property type="match status" value="1"/>
</dbReference>
<gene>
    <name evidence="3" type="ORF">NCTC11048_00911</name>
</gene>
<sequence>MKRALGIVFLIGCIMFIVGLAGTVYYTFFHDQQKHTSTQKTYETDGIKKLALDIKGRDVTFVKGDTLKIEGDMSDDHLKTTKNGTQMNVAISSDRRQASSIHLNPFRPLDNKKLIITLPTSKINQVTLNGTDTTMSADALEFVNFTLNLTRADLYMDDSAVQQLNMIMENGGLYTEHTDFKNVIAQSANSDISLEDVPQDIPMSWNVTGGTVDVTYKGPLSNTAFQVEAGEGDVDLDAVNELKNNKVGRGEHQVKIKVSNDGEATFSALD</sequence>
<evidence type="ECO:0000313" key="4">
    <source>
        <dbReference type="Proteomes" id="UP000255549"/>
    </source>
</evidence>
<dbReference type="InterPro" id="IPR025164">
    <property type="entry name" value="Toastrack_DUF4097"/>
</dbReference>
<feature type="transmembrane region" description="Helical" evidence="1">
    <location>
        <begin position="7"/>
        <end position="28"/>
    </location>
</feature>
<reference evidence="3 4" key="1">
    <citation type="submission" date="2018-06" db="EMBL/GenBank/DDBJ databases">
        <authorList>
            <consortium name="Pathogen Informatics"/>
            <person name="Doyle S."/>
        </authorList>
    </citation>
    <scope>NUCLEOTIDE SEQUENCE [LARGE SCALE GENOMIC DNA]</scope>
    <source>
        <strain evidence="4">NCTC 11048</strain>
    </source>
</reference>
<evidence type="ECO:0000259" key="2">
    <source>
        <dbReference type="Pfam" id="PF13349"/>
    </source>
</evidence>
<organism evidence="3 4">
    <name type="scientific">Staphylococcus intermedius NCTC 11048</name>
    <dbReference type="NCBI Taxonomy" id="1141106"/>
    <lineage>
        <taxon>Bacteria</taxon>
        <taxon>Bacillati</taxon>
        <taxon>Bacillota</taxon>
        <taxon>Bacilli</taxon>
        <taxon>Bacillales</taxon>
        <taxon>Staphylococcaceae</taxon>
        <taxon>Staphylococcus</taxon>
        <taxon>Staphylococcus intermedius group</taxon>
    </lineage>
</organism>
<protein>
    <recommendedName>
        <fullName evidence="2">DUF4097 domain-containing protein</fullName>
    </recommendedName>
</protein>
<dbReference type="RefSeq" id="WP_019169595.1">
    <property type="nucleotide sequence ID" value="NZ_CAIB01000275.1"/>
</dbReference>
<accession>A0A380G6E9</accession>
<dbReference type="Gene3D" id="2.160.20.120">
    <property type="match status" value="1"/>
</dbReference>